<feature type="transmembrane region" description="Helical" evidence="5">
    <location>
        <begin position="24"/>
        <end position="46"/>
    </location>
</feature>
<evidence type="ECO:0000256" key="1">
    <source>
        <dbReference type="ARBA" id="ARBA00004141"/>
    </source>
</evidence>
<dbReference type="VEuPathDB" id="VectorBase:ASIC016296"/>
<dbReference type="EMBL" id="KE525339">
    <property type="protein sequence ID" value="KFB48315.1"/>
    <property type="molecule type" value="Genomic_DNA"/>
</dbReference>
<dbReference type="AlphaFoldDB" id="A0A084WDM1"/>
<reference evidence="7" key="2">
    <citation type="submission" date="2020-05" db="UniProtKB">
        <authorList>
            <consortium name="EnsemblMetazoa"/>
        </authorList>
    </citation>
    <scope>IDENTIFICATION</scope>
</reference>
<reference evidence="6 8" key="1">
    <citation type="journal article" date="2014" name="BMC Genomics">
        <title>Genome sequence of Anopheles sinensis provides insight into genetics basis of mosquito competence for malaria parasites.</title>
        <authorList>
            <person name="Zhou D."/>
            <person name="Zhang D."/>
            <person name="Ding G."/>
            <person name="Shi L."/>
            <person name="Hou Q."/>
            <person name="Ye Y."/>
            <person name="Xu Y."/>
            <person name="Zhou H."/>
            <person name="Xiong C."/>
            <person name="Li S."/>
            <person name="Yu J."/>
            <person name="Hong S."/>
            <person name="Yu X."/>
            <person name="Zou P."/>
            <person name="Chen C."/>
            <person name="Chang X."/>
            <person name="Wang W."/>
            <person name="Lv Y."/>
            <person name="Sun Y."/>
            <person name="Ma L."/>
            <person name="Shen B."/>
            <person name="Zhu C."/>
        </authorList>
    </citation>
    <scope>NUCLEOTIDE SEQUENCE [LARGE SCALE GENOMIC DNA]</scope>
</reference>
<evidence type="ECO:0000313" key="7">
    <source>
        <dbReference type="EnsemblMetazoa" id="ASIC016296-PA"/>
    </source>
</evidence>
<evidence type="ECO:0000313" key="6">
    <source>
        <dbReference type="EMBL" id="KFB48315.1"/>
    </source>
</evidence>
<keyword evidence="2 5" id="KW-0812">Transmembrane</keyword>
<dbReference type="InterPro" id="IPR019372">
    <property type="entry name" value="LHFPL"/>
</dbReference>
<name>A0A084WDM1_ANOSI</name>
<organism evidence="6">
    <name type="scientific">Anopheles sinensis</name>
    <name type="common">Mosquito</name>
    <dbReference type="NCBI Taxonomy" id="74873"/>
    <lineage>
        <taxon>Eukaryota</taxon>
        <taxon>Metazoa</taxon>
        <taxon>Ecdysozoa</taxon>
        <taxon>Arthropoda</taxon>
        <taxon>Hexapoda</taxon>
        <taxon>Insecta</taxon>
        <taxon>Pterygota</taxon>
        <taxon>Neoptera</taxon>
        <taxon>Endopterygota</taxon>
        <taxon>Diptera</taxon>
        <taxon>Nematocera</taxon>
        <taxon>Culicoidea</taxon>
        <taxon>Culicidae</taxon>
        <taxon>Anophelinae</taxon>
        <taxon>Anopheles</taxon>
    </lineage>
</organism>
<dbReference type="EnsemblMetazoa" id="ASIC016296-RA">
    <property type="protein sequence ID" value="ASIC016296-PA"/>
    <property type="gene ID" value="ASIC016296"/>
</dbReference>
<protein>
    <submittedName>
        <fullName evidence="6 7">Uncharacterized protein</fullName>
    </submittedName>
</protein>
<gene>
    <name evidence="6" type="ORF">ZHAS_00016296</name>
</gene>
<keyword evidence="4 5" id="KW-0472">Membrane</keyword>
<sequence>MGTKIEYVDSSHMYATNYIRNSKAIAVLWAIFSICYAIISVVAFVTPGEFKGTPSKV</sequence>
<keyword evidence="8" id="KW-1185">Reference proteome</keyword>
<dbReference type="GO" id="GO:0005886">
    <property type="term" value="C:plasma membrane"/>
    <property type="evidence" value="ECO:0007669"/>
    <property type="project" value="TreeGrafter"/>
</dbReference>
<evidence type="ECO:0000313" key="8">
    <source>
        <dbReference type="Proteomes" id="UP000030765"/>
    </source>
</evidence>
<dbReference type="EMBL" id="ATLV01023045">
    <property type="status" value="NOT_ANNOTATED_CDS"/>
    <property type="molecule type" value="Genomic_DNA"/>
</dbReference>
<evidence type="ECO:0000256" key="3">
    <source>
        <dbReference type="ARBA" id="ARBA00022989"/>
    </source>
</evidence>
<dbReference type="GO" id="GO:0007605">
    <property type="term" value="P:sensory perception of sound"/>
    <property type="evidence" value="ECO:0007669"/>
    <property type="project" value="TreeGrafter"/>
</dbReference>
<accession>A0A084WDM1</accession>
<dbReference type="PANTHER" id="PTHR12489">
    <property type="entry name" value="LIPOMA HMGIC FUSION PARTNER-LIKE PROTEIN"/>
    <property type="match status" value="1"/>
</dbReference>
<dbReference type="PANTHER" id="PTHR12489:SF1">
    <property type="entry name" value="LP10272P"/>
    <property type="match status" value="1"/>
</dbReference>
<dbReference type="OrthoDB" id="5873721at2759"/>
<dbReference type="STRING" id="74873.A0A084WDM1"/>
<evidence type="ECO:0000256" key="4">
    <source>
        <dbReference type="ARBA" id="ARBA00023136"/>
    </source>
</evidence>
<evidence type="ECO:0000256" key="2">
    <source>
        <dbReference type="ARBA" id="ARBA00022692"/>
    </source>
</evidence>
<comment type="subcellular location">
    <subcellularLocation>
        <location evidence="1">Membrane</location>
        <topology evidence="1">Multi-pass membrane protein</topology>
    </subcellularLocation>
</comment>
<proteinExistence type="predicted"/>
<evidence type="ECO:0000256" key="5">
    <source>
        <dbReference type="SAM" id="Phobius"/>
    </source>
</evidence>
<keyword evidence="3 5" id="KW-1133">Transmembrane helix</keyword>
<dbReference type="Proteomes" id="UP000030765">
    <property type="component" value="Unassembled WGS sequence"/>
</dbReference>